<accession>A0A8D9LBS7</accession>
<protein>
    <submittedName>
        <fullName evidence="1">Uncharacterized protein</fullName>
    </submittedName>
</protein>
<dbReference type="EMBL" id="CYYK01000007">
    <property type="protein sequence ID" value="CUO43377.1"/>
    <property type="molecule type" value="Genomic_DNA"/>
</dbReference>
<gene>
    <name evidence="1" type="ORF">ERS852380_02294</name>
</gene>
<name>A0A8D9LBS7_PARDI</name>
<dbReference type="AlphaFoldDB" id="A0A8D9LBS7"/>
<evidence type="ECO:0000313" key="2">
    <source>
        <dbReference type="Proteomes" id="UP000095455"/>
    </source>
</evidence>
<sequence>MIFAEITKRNYMSVSVTLKSYFYEVLIPSSQKNTSSPIEDILHHVSISFMKKLALYKCFNPRTHTGCDLLGKVLTTRLYSFQSTHPHGVRLSLYQLKKVLEEFQSTHPHGVRQSQALTPHAWHRFQSTHPHGVRPYMSGSRR</sequence>
<dbReference type="Proteomes" id="UP000095455">
    <property type="component" value="Unassembled WGS sequence"/>
</dbReference>
<proteinExistence type="predicted"/>
<comment type="caution">
    <text evidence="1">The sequence shown here is derived from an EMBL/GenBank/DDBJ whole genome shotgun (WGS) entry which is preliminary data.</text>
</comment>
<organism evidence="1 2">
    <name type="scientific">Parabacteroides distasonis</name>
    <dbReference type="NCBI Taxonomy" id="823"/>
    <lineage>
        <taxon>Bacteria</taxon>
        <taxon>Pseudomonadati</taxon>
        <taxon>Bacteroidota</taxon>
        <taxon>Bacteroidia</taxon>
        <taxon>Bacteroidales</taxon>
        <taxon>Tannerellaceae</taxon>
        <taxon>Parabacteroides</taxon>
    </lineage>
</organism>
<reference evidence="1 2" key="1">
    <citation type="submission" date="2015-09" db="EMBL/GenBank/DDBJ databases">
        <authorList>
            <consortium name="Pathogen Informatics"/>
        </authorList>
    </citation>
    <scope>NUCLEOTIDE SEQUENCE [LARGE SCALE GENOMIC DNA]</scope>
    <source>
        <strain evidence="1 2">2789STDY5608822</strain>
    </source>
</reference>
<evidence type="ECO:0000313" key="1">
    <source>
        <dbReference type="EMBL" id="CUO43377.1"/>
    </source>
</evidence>